<feature type="region of interest" description="Disordered" evidence="1">
    <location>
        <begin position="210"/>
        <end position="236"/>
    </location>
</feature>
<dbReference type="InParanoid" id="F4NYW8"/>
<feature type="compositionally biased region" description="Polar residues" evidence="1">
    <location>
        <begin position="338"/>
        <end position="351"/>
    </location>
</feature>
<name>F4NYW8_BATDJ</name>
<organism evidence="2 3">
    <name type="scientific">Batrachochytrium dendrobatidis (strain JAM81 / FGSC 10211)</name>
    <name type="common">Frog chytrid fungus</name>
    <dbReference type="NCBI Taxonomy" id="684364"/>
    <lineage>
        <taxon>Eukaryota</taxon>
        <taxon>Fungi</taxon>
        <taxon>Fungi incertae sedis</taxon>
        <taxon>Chytridiomycota</taxon>
        <taxon>Chytridiomycota incertae sedis</taxon>
        <taxon>Chytridiomycetes</taxon>
        <taxon>Rhizophydiales</taxon>
        <taxon>Rhizophydiales incertae sedis</taxon>
        <taxon>Batrachochytrium</taxon>
    </lineage>
</organism>
<feature type="region of interest" description="Disordered" evidence="1">
    <location>
        <begin position="145"/>
        <end position="185"/>
    </location>
</feature>
<accession>F4NYW8</accession>
<feature type="region of interest" description="Disordered" evidence="1">
    <location>
        <begin position="371"/>
        <end position="410"/>
    </location>
</feature>
<feature type="compositionally biased region" description="Polar residues" evidence="1">
    <location>
        <begin position="648"/>
        <end position="672"/>
    </location>
</feature>
<keyword evidence="3" id="KW-1185">Reference proteome</keyword>
<feature type="compositionally biased region" description="Basic and acidic residues" evidence="1">
    <location>
        <begin position="161"/>
        <end position="171"/>
    </location>
</feature>
<dbReference type="EMBL" id="GL882881">
    <property type="protein sequence ID" value="EGF82100.1"/>
    <property type="molecule type" value="Genomic_DNA"/>
</dbReference>
<sequence>MYDLVSWMFLTSSSKKTDALASQQNNLTPLNKNIQYPTEYTVSPSGVPYPYLTNMMASSVAASLDNVALAPSSIYRSESIARWNSLTSKDGRGFPEPRFSQNQLTHESGVIAKTNAKNRLDTSSCFDDTYGANLPNDLNGGVESGNDVCGRSKQASAIQKDNTKSQHDPRQQFDYPTSHSDTSMLNQQSSELLPNLAMANYREEMTALTEVGEEAEEDESNHGNSGHNVNGTTRNNPTQWRILSHRAMSRQTSAGVHVGHETNLIRQNKNSTPENEDSQQTCRLSRLKSIEESSFLDLNDFSDGFENNVIPPLAQPNELLSNSDAQISLVSLNESANQKKLSTASQPTHTNHLCHKKEDVNKVETTALDSSLNGKSFKTPQSTLYPTTEPESLPDSNLNQPTSNQSASHRGVNNFFHQHHQAYCASPSTRPRRQSEFVLTTITPIVHHPTQDYAPSDSVSFHALNICNSTPTMSADSISSHYTGQNMPIPLISSSTGPQYPYYNTQSSHGSQGFVSLAYPPRSRATSFAIPHQIRNGSIVSSIGSRMSRRMSGSSQHEGYGINQELHVYGDRTAIHGGVHRNSRVNLASSSYGGERLGNVGQQLSHVSDLRRQSASTISQYGAHNAHQCIGTGFASTTCGISEPGRSRVQQRGIPSTDGSIQQNQTHKTAQSPYKPLDQEELFSGSIRSQALPSDSGYPSYQSDPNRLRVSSGIATTINNESSSTLPQLQPSPEYVGFKRQSQAGSTALVTGMSLNQRDTPLQFDPTYDVSSNPIHNSLIQVSSIPMAYSMFGLPLESSSRFMQTDINQTTMQTHIRSRQSSNASEAKAYIYQIGLPDQYIHVNSKQPRVSVLLHEAW</sequence>
<dbReference type="GeneID" id="18242681"/>
<feature type="region of interest" description="Disordered" evidence="1">
    <location>
        <begin position="338"/>
        <end position="359"/>
    </location>
</feature>
<dbReference type="RefSeq" id="XP_006677639.1">
    <property type="nucleotide sequence ID" value="XM_006677576.1"/>
</dbReference>
<feature type="compositionally biased region" description="Low complexity" evidence="1">
    <location>
        <begin position="222"/>
        <end position="231"/>
    </location>
</feature>
<feature type="region of interest" description="Disordered" evidence="1">
    <location>
        <begin position="249"/>
        <end position="281"/>
    </location>
</feature>
<dbReference type="HOGENOM" id="CLU_333156_0_0_1"/>
<proteinExistence type="predicted"/>
<reference evidence="2 3" key="1">
    <citation type="submission" date="2009-12" db="EMBL/GenBank/DDBJ databases">
        <title>The draft genome of Batrachochytrium dendrobatidis.</title>
        <authorList>
            <consortium name="US DOE Joint Genome Institute (JGI-PGF)"/>
            <person name="Kuo A."/>
            <person name="Salamov A."/>
            <person name="Schmutz J."/>
            <person name="Lucas S."/>
            <person name="Pitluck S."/>
            <person name="Rosenblum E."/>
            <person name="Stajich J."/>
            <person name="Eisen M."/>
            <person name="Grigoriev I.V."/>
        </authorList>
    </citation>
    <scope>NUCLEOTIDE SEQUENCE [LARGE SCALE GENOMIC DNA]</scope>
    <source>
        <strain evidence="3">JAM81 / FGSC 10211</strain>
    </source>
</reference>
<evidence type="ECO:0000313" key="3">
    <source>
        <dbReference type="Proteomes" id="UP000007241"/>
    </source>
</evidence>
<gene>
    <name evidence="2" type="ORF">BATDEDRAFT_87133</name>
</gene>
<feature type="compositionally biased region" description="Polar residues" evidence="1">
    <location>
        <begin position="174"/>
        <end position="185"/>
    </location>
</feature>
<dbReference type="Proteomes" id="UP000007241">
    <property type="component" value="Unassembled WGS sequence"/>
</dbReference>
<feature type="compositionally biased region" description="Polar residues" evidence="1">
    <location>
        <begin position="686"/>
        <end position="705"/>
    </location>
</feature>
<dbReference type="AlphaFoldDB" id="F4NYW8"/>
<feature type="compositionally biased region" description="Polar residues" evidence="1">
    <location>
        <begin position="264"/>
        <end position="281"/>
    </location>
</feature>
<evidence type="ECO:0000256" key="1">
    <source>
        <dbReference type="SAM" id="MobiDB-lite"/>
    </source>
</evidence>
<feature type="compositionally biased region" description="Polar residues" evidence="1">
    <location>
        <begin position="371"/>
        <end position="408"/>
    </location>
</feature>
<protein>
    <submittedName>
        <fullName evidence="2">Uncharacterized protein</fullName>
    </submittedName>
</protein>
<feature type="region of interest" description="Disordered" evidence="1">
    <location>
        <begin position="642"/>
        <end position="707"/>
    </location>
</feature>
<evidence type="ECO:0000313" key="2">
    <source>
        <dbReference type="EMBL" id="EGF82100.1"/>
    </source>
</evidence>